<evidence type="ECO:0000313" key="5">
    <source>
        <dbReference type="EMBL" id="TIB82080.1"/>
    </source>
</evidence>
<dbReference type="InterPro" id="IPR011989">
    <property type="entry name" value="ARM-like"/>
</dbReference>
<dbReference type="SUPFAM" id="SSF48371">
    <property type="entry name" value="ARM repeat"/>
    <property type="match status" value="1"/>
</dbReference>
<evidence type="ECO:0000256" key="2">
    <source>
        <dbReference type="ARBA" id="ARBA00022737"/>
    </source>
</evidence>
<comment type="caution">
    <text evidence="5">The sequence shown here is derived from an EMBL/GenBank/DDBJ whole genome shotgun (WGS) entry which is preliminary data.</text>
</comment>
<dbReference type="InterPro" id="IPR016024">
    <property type="entry name" value="ARM-type_fold"/>
</dbReference>
<organism evidence="5 8">
    <name type="scientific">Wallemia mellicola</name>
    <dbReference type="NCBI Taxonomy" id="1708541"/>
    <lineage>
        <taxon>Eukaryota</taxon>
        <taxon>Fungi</taxon>
        <taxon>Dikarya</taxon>
        <taxon>Basidiomycota</taxon>
        <taxon>Wallemiomycotina</taxon>
        <taxon>Wallemiomycetes</taxon>
        <taxon>Wallemiales</taxon>
        <taxon>Wallemiaceae</taxon>
        <taxon>Wallemia</taxon>
    </lineage>
</organism>
<dbReference type="InterPro" id="IPR050693">
    <property type="entry name" value="Hsp70_NEF-Inhibitors"/>
</dbReference>
<evidence type="ECO:0000256" key="1">
    <source>
        <dbReference type="ARBA" id="ARBA00011045"/>
    </source>
</evidence>
<dbReference type="GO" id="GO:0000774">
    <property type="term" value="F:adenyl-nucleotide exchange factor activity"/>
    <property type="evidence" value="ECO:0007669"/>
    <property type="project" value="TreeGrafter"/>
</dbReference>
<feature type="region of interest" description="Disordered" evidence="3">
    <location>
        <begin position="16"/>
        <end position="38"/>
    </location>
</feature>
<evidence type="ECO:0000259" key="4">
    <source>
        <dbReference type="Pfam" id="PF08609"/>
    </source>
</evidence>
<dbReference type="PANTHER" id="PTHR19316:SF18">
    <property type="entry name" value="HSP70-BINDING PROTEIN 1"/>
    <property type="match status" value="1"/>
</dbReference>
<dbReference type="AlphaFoldDB" id="A0A4T0MFT2"/>
<protein>
    <submittedName>
        <fullName evidence="5">Fes1-domain-containing protein</fullName>
    </submittedName>
</protein>
<dbReference type="InterPro" id="IPR013918">
    <property type="entry name" value="Nucleotide_exch_fac_Fes1"/>
</dbReference>
<feature type="domain" description="Nucleotide exchange factor Fes1" evidence="4">
    <location>
        <begin position="1"/>
        <end position="93"/>
    </location>
</feature>
<evidence type="ECO:0000313" key="6">
    <source>
        <dbReference type="EMBL" id="TIC04434.1"/>
    </source>
</evidence>
<sequence length="349" mass="38827">MEQLLQWGLTNSVKEDGDADELKRMTEEAKAQSGPGQKYDPAVLDKILGKSDAEMMKEAMYVAVNDQATLDNRLIALDNFEMLVEQVDNAKNMKKIGLWDPIYTLLKHNEDDIKIAAAACTGSAINNDYDTQDTFMELDPLPLFISYLNSSNKSLQNKAVLNISGLLKHNPVAIHRFGVVDGWSALRRALEDTNNINLQRKVTFLLNSLLLSDDITMRPVDGPTSTATGVAIRQETQFPGDREPRTASTEGTVSQALYDHGILDYLLNTLPPNESDLDLQEKALRVVITLTQQTSKRKSNEKGYMTQNVKSKLRECFAEIDKTEQASQGSLENLGITSSEIEQMQDLLG</sequence>
<evidence type="ECO:0000256" key="3">
    <source>
        <dbReference type="SAM" id="MobiDB-lite"/>
    </source>
</evidence>
<dbReference type="Pfam" id="PF08609">
    <property type="entry name" value="Fes1"/>
    <property type="match status" value="1"/>
</dbReference>
<name>A0A4T0MFT2_9BASI</name>
<comment type="similarity">
    <text evidence="1">Belongs to the FES1 family.</text>
</comment>
<dbReference type="Gene3D" id="1.25.10.10">
    <property type="entry name" value="Leucine-rich Repeat Variant"/>
    <property type="match status" value="1"/>
</dbReference>
<reference evidence="7 8" key="1">
    <citation type="submission" date="2019-03" db="EMBL/GenBank/DDBJ databases">
        <title>Sequencing 25 genomes of Wallemia mellicola.</title>
        <authorList>
            <person name="Gostincar C."/>
        </authorList>
    </citation>
    <scope>NUCLEOTIDE SEQUENCE [LARGE SCALE GENOMIC DNA]</scope>
    <source>
        <strain evidence="6 7">EXF-1262</strain>
        <strain evidence="5 8">EXF-6152</strain>
    </source>
</reference>
<keyword evidence="2" id="KW-0677">Repeat</keyword>
<proteinExistence type="inferred from homology"/>
<dbReference type="EMBL" id="SPRC01000003">
    <property type="protein sequence ID" value="TIB82080.1"/>
    <property type="molecule type" value="Genomic_DNA"/>
</dbReference>
<dbReference type="Proteomes" id="UP000307169">
    <property type="component" value="Unassembled WGS sequence"/>
</dbReference>
<dbReference type="Proteomes" id="UP000310685">
    <property type="component" value="Unassembled WGS sequence"/>
</dbReference>
<dbReference type="PANTHER" id="PTHR19316">
    <property type="entry name" value="PROTEIN FOLDING REGULATOR"/>
    <property type="match status" value="1"/>
</dbReference>
<feature type="compositionally biased region" description="Basic and acidic residues" evidence="3">
    <location>
        <begin position="16"/>
        <end position="30"/>
    </location>
</feature>
<evidence type="ECO:0000313" key="7">
    <source>
        <dbReference type="Proteomes" id="UP000307169"/>
    </source>
</evidence>
<evidence type="ECO:0000313" key="8">
    <source>
        <dbReference type="Proteomes" id="UP000310685"/>
    </source>
</evidence>
<gene>
    <name evidence="6" type="ORF">E3Q17_00414</name>
    <name evidence="5" type="ORF">E3Q22_00426</name>
</gene>
<dbReference type="EMBL" id="SPRH01000003">
    <property type="protein sequence ID" value="TIC04434.1"/>
    <property type="molecule type" value="Genomic_DNA"/>
</dbReference>
<dbReference type="GO" id="GO:0005783">
    <property type="term" value="C:endoplasmic reticulum"/>
    <property type="evidence" value="ECO:0007669"/>
    <property type="project" value="TreeGrafter"/>
</dbReference>
<accession>A0A4T0MFT2</accession>